<reference evidence="2" key="1">
    <citation type="journal article" date="2018" name="DNA Res.">
        <title>Multiple hybrid de novo genome assembly of finger millet, an orphan allotetraploid crop.</title>
        <authorList>
            <person name="Hatakeyama M."/>
            <person name="Aluri S."/>
            <person name="Balachadran M.T."/>
            <person name="Sivarajan S.R."/>
            <person name="Patrignani A."/>
            <person name="Gruter S."/>
            <person name="Poveda L."/>
            <person name="Shimizu-Inatsugi R."/>
            <person name="Baeten J."/>
            <person name="Francoijs K.J."/>
            <person name="Nataraja K.N."/>
            <person name="Reddy Y.A.N."/>
            <person name="Phadnis S."/>
            <person name="Ravikumar R.L."/>
            <person name="Schlapbach R."/>
            <person name="Sreeman S.M."/>
            <person name="Shimizu K.K."/>
        </authorList>
    </citation>
    <scope>NUCLEOTIDE SEQUENCE</scope>
</reference>
<dbReference type="AlphaFoldDB" id="A0AAV5CHM6"/>
<protein>
    <submittedName>
        <fullName evidence="2">Uncharacterized protein</fullName>
    </submittedName>
</protein>
<evidence type="ECO:0000256" key="1">
    <source>
        <dbReference type="SAM" id="MobiDB-lite"/>
    </source>
</evidence>
<name>A0AAV5CHM6_ELECO</name>
<organism evidence="2 3">
    <name type="scientific">Eleusine coracana subsp. coracana</name>
    <dbReference type="NCBI Taxonomy" id="191504"/>
    <lineage>
        <taxon>Eukaryota</taxon>
        <taxon>Viridiplantae</taxon>
        <taxon>Streptophyta</taxon>
        <taxon>Embryophyta</taxon>
        <taxon>Tracheophyta</taxon>
        <taxon>Spermatophyta</taxon>
        <taxon>Magnoliopsida</taxon>
        <taxon>Liliopsida</taxon>
        <taxon>Poales</taxon>
        <taxon>Poaceae</taxon>
        <taxon>PACMAD clade</taxon>
        <taxon>Chloridoideae</taxon>
        <taxon>Cynodonteae</taxon>
        <taxon>Eleusininae</taxon>
        <taxon>Eleusine</taxon>
    </lineage>
</organism>
<reference evidence="2" key="2">
    <citation type="submission" date="2021-12" db="EMBL/GenBank/DDBJ databases">
        <title>Resequencing data analysis of finger millet.</title>
        <authorList>
            <person name="Hatakeyama M."/>
            <person name="Aluri S."/>
            <person name="Balachadran M.T."/>
            <person name="Sivarajan S.R."/>
            <person name="Poveda L."/>
            <person name="Shimizu-Inatsugi R."/>
            <person name="Schlapbach R."/>
            <person name="Sreeman S.M."/>
            <person name="Shimizu K.K."/>
        </authorList>
    </citation>
    <scope>NUCLEOTIDE SEQUENCE</scope>
</reference>
<sequence length="76" mass="7968">MVHIAPSRALARLGSPPPPRPPPTHLPLPLLPPPSLASLLTDAISSSSSLSHLRHLHALIVRLPFPPSSPPFSSPA</sequence>
<dbReference type="EMBL" id="BQKI01000007">
    <property type="protein sequence ID" value="GJM97585.1"/>
    <property type="molecule type" value="Genomic_DNA"/>
</dbReference>
<accession>A0AAV5CHM6</accession>
<keyword evidence="3" id="KW-1185">Reference proteome</keyword>
<dbReference type="Proteomes" id="UP001054889">
    <property type="component" value="Unassembled WGS sequence"/>
</dbReference>
<evidence type="ECO:0000313" key="2">
    <source>
        <dbReference type="EMBL" id="GJM97585.1"/>
    </source>
</evidence>
<comment type="caution">
    <text evidence="2">The sequence shown here is derived from an EMBL/GenBank/DDBJ whole genome shotgun (WGS) entry which is preliminary data.</text>
</comment>
<gene>
    <name evidence="2" type="primary">ga14521</name>
    <name evidence="2" type="ORF">PR202_ga14521</name>
</gene>
<proteinExistence type="predicted"/>
<feature type="region of interest" description="Disordered" evidence="1">
    <location>
        <begin position="1"/>
        <end position="30"/>
    </location>
</feature>
<evidence type="ECO:0000313" key="3">
    <source>
        <dbReference type="Proteomes" id="UP001054889"/>
    </source>
</evidence>
<feature type="compositionally biased region" description="Pro residues" evidence="1">
    <location>
        <begin position="15"/>
        <end position="30"/>
    </location>
</feature>